<dbReference type="RefSeq" id="WP_130846173.1">
    <property type="nucleotide sequence ID" value="NZ_BJDY01000007.1"/>
</dbReference>
<dbReference type="InterPro" id="IPR019587">
    <property type="entry name" value="Polyketide_cyclase/dehydratase"/>
</dbReference>
<name>A0A660EB81_9LACO</name>
<proteinExistence type="predicted"/>
<dbReference type="Gene3D" id="3.30.530.20">
    <property type="match status" value="1"/>
</dbReference>
<organism evidence="1 2">
    <name type="scientific">Lactiplantibacillus mudanjiangensis</name>
    <dbReference type="NCBI Taxonomy" id="1296538"/>
    <lineage>
        <taxon>Bacteria</taxon>
        <taxon>Bacillati</taxon>
        <taxon>Bacillota</taxon>
        <taxon>Bacilli</taxon>
        <taxon>Lactobacillales</taxon>
        <taxon>Lactobacillaceae</taxon>
        <taxon>Lactiplantibacillus</taxon>
    </lineage>
</organism>
<dbReference type="OrthoDB" id="2190459at2"/>
<dbReference type="EMBL" id="UYIG01000185">
    <property type="protein sequence ID" value="VDG30245.1"/>
    <property type="molecule type" value="Genomic_DNA"/>
</dbReference>
<dbReference type="Proteomes" id="UP000289996">
    <property type="component" value="Unassembled WGS sequence"/>
</dbReference>
<dbReference type="SUPFAM" id="SSF55961">
    <property type="entry name" value="Bet v1-like"/>
    <property type="match status" value="1"/>
</dbReference>
<dbReference type="CDD" id="cd07812">
    <property type="entry name" value="SRPBCC"/>
    <property type="match status" value="1"/>
</dbReference>
<dbReference type="AlphaFoldDB" id="A0A660EB81"/>
<keyword evidence="2" id="KW-1185">Reference proteome</keyword>
<dbReference type="Pfam" id="PF10604">
    <property type="entry name" value="Polyketide_cyc2"/>
    <property type="match status" value="1"/>
</dbReference>
<evidence type="ECO:0000313" key="2">
    <source>
        <dbReference type="Proteomes" id="UP000289996"/>
    </source>
</evidence>
<dbReference type="InterPro" id="IPR023393">
    <property type="entry name" value="START-like_dom_sf"/>
</dbReference>
<reference evidence="1 2" key="1">
    <citation type="submission" date="2018-11" db="EMBL/GenBank/DDBJ databases">
        <authorList>
            <person name="Wuyts S."/>
        </authorList>
    </citation>
    <scope>NUCLEOTIDE SEQUENCE [LARGE SCALE GENOMIC DNA]</scope>
    <source>
        <strain evidence="1">Lactobacillus mudanjiangensis AMBF249</strain>
    </source>
</reference>
<sequence length="135" mass="14920">MTKSLFTNTIDIAAPIDTVQHWLIQPTALPRWNPDVSQVTPLDSQTWDLTRTKTALNQQEQLVLTTTPDSVTYTSTGGRLAYQLEFTLSTTPTGTLVQEKLTPQSSFPGLALMAPVAKQAFHHNLQLLQQLCLTA</sequence>
<protein>
    <submittedName>
        <fullName evidence="1">Uncharacterized protein</fullName>
    </submittedName>
</protein>
<gene>
    <name evidence="1" type="ORF">MUDAN_MDHGFNIF_01796</name>
</gene>
<evidence type="ECO:0000313" key="1">
    <source>
        <dbReference type="EMBL" id="VDG30245.1"/>
    </source>
</evidence>
<accession>A0A660EB81</accession>